<keyword evidence="3 7" id="KW-0863">Zinc-finger</keyword>
<dbReference type="AlphaFoldDB" id="A0AAN7E8T0"/>
<dbReference type="InterPro" id="IPR012337">
    <property type="entry name" value="RNaseH-like_sf"/>
</dbReference>
<evidence type="ECO:0000256" key="7">
    <source>
        <dbReference type="PROSITE-ProRule" id="PRU00027"/>
    </source>
</evidence>
<keyword evidence="6" id="KW-0539">Nucleus</keyword>
<dbReference type="Pfam" id="PF04937">
    <property type="entry name" value="DUF659"/>
    <property type="match status" value="1"/>
</dbReference>
<evidence type="ECO:0000259" key="8">
    <source>
        <dbReference type="PROSITE" id="PS50808"/>
    </source>
</evidence>
<evidence type="ECO:0000256" key="6">
    <source>
        <dbReference type="ARBA" id="ARBA00023242"/>
    </source>
</evidence>
<sequence>MAHHSSGDPVWVHARAGTSSASVASAPARSEDHTWAHAFALPNAKNNTICLHCNKLIKRGGITRLKYHLARIRGQVQPCKKVSSDIRFQMKQMIEDLKKSKQTKKKIQSKIGNPYDVEEEEEEDEVRVVEKSPPQTLGKKKIKSHFALRTTPGAQPSIRSALATKVMIDNAKMNVARWWYHSNVPFYASQSPYYQPMIDSIAAIGPGYKGPSFYELRGPLLKNAVHEVNDFFLDIKNDWKVFGSSVMSDGWTNQKQQPIMNFLVYCPRGAMFLKSIETSGLTKDAETLFNIFDSVVQEIDNASAYKKAGKKLQQKYDLTLENIANPRWFPLVDEAIKKAKKITMFIYNHGVVLHLMRQDFTNGRELCRPAITRSATNFLSLQSMLRFKKERRQMFTCDKWLSCPQAKTVVGKEISKIVLEDYSFWSQCKNTVKVSEPLIRVLCLVDGDEKPAMGYLYEAMDKAKEEIKRRLKNKVSLYVHYIRVIDARWDKQLHSPLHAAGCFLNPAIYFKPSFKRQNEVQRGLLSTLMRLVPDPNIQYKISSQLDEYKKSIVSWWEQFGLVTPDLQSFAIHVLSQCCSATGCERNWSTFEYVHSKKRNRLEHK</sequence>
<keyword evidence="4" id="KW-0862">Zinc</keyword>
<name>A0AAN7E8T0_QUERU</name>
<keyword evidence="5" id="KW-0238">DNA-binding</keyword>
<evidence type="ECO:0000256" key="3">
    <source>
        <dbReference type="ARBA" id="ARBA00022771"/>
    </source>
</evidence>
<dbReference type="PROSITE" id="PS50808">
    <property type="entry name" value="ZF_BED"/>
    <property type="match status" value="1"/>
</dbReference>
<dbReference type="GO" id="GO:0005634">
    <property type="term" value="C:nucleus"/>
    <property type="evidence" value="ECO:0007669"/>
    <property type="project" value="UniProtKB-SubCell"/>
</dbReference>
<keyword evidence="2" id="KW-0479">Metal-binding</keyword>
<evidence type="ECO:0000313" key="9">
    <source>
        <dbReference type="EMBL" id="KAK4565211.1"/>
    </source>
</evidence>
<dbReference type="InterPro" id="IPR007021">
    <property type="entry name" value="DUF659"/>
</dbReference>
<dbReference type="PANTHER" id="PTHR32166">
    <property type="entry name" value="OSJNBA0013A04.12 PROTEIN"/>
    <property type="match status" value="1"/>
</dbReference>
<evidence type="ECO:0000313" key="10">
    <source>
        <dbReference type="Proteomes" id="UP001324115"/>
    </source>
</evidence>
<proteinExistence type="predicted"/>
<dbReference type="PANTHER" id="PTHR32166:SF122">
    <property type="entry name" value="OS09G0499600 PROTEIN"/>
    <property type="match status" value="1"/>
</dbReference>
<reference evidence="9 10" key="1">
    <citation type="journal article" date="2023" name="G3 (Bethesda)">
        <title>A haplotype-resolved chromosome-scale genome for Quercus rubra L. provides insights into the genetics of adaptive traits for red oak species.</title>
        <authorList>
            <person name="Kapoor B."/>
            <person name="Jenkins J."/>
            <person name="Schmutz J."/>
            <person name="Zhebentyayeva T."/>
            <person name="Kuelheim C."/>
            <person name="Coggeshall M."/>
            <person name="Heim C."/>
            <person name="Lasky J.R."/>
            <person name="Leites L."/>
            <person name="Islam-Faridi N."/>
            <person name="Romero-Severson J."/>
            <person name="DeLeo V.L."/>
            <person name="Lucas S.M."/>
            <person name="Lazic D."/>
            <person name="Gailing O."/>
            <person name="Carlson J."/>
            <person name="Staton M."/>
        </authorList>
    </citation>
    <scope>NUCLEOTIDE SEQUENCE [LARGE SCALE GENOMIC DNA]</scope>
    <source>
        <strain evidence="9">Pseudo-F2</strain>
    </source>
</reference>
<comment type="caution">
    <text evidence="9">The sequence shown here is derived from an EMBL/GenBank/DDBJ whole genome shotgun (WGS) entry which is preliminary data.</text>
</comment>
<dbReference type="Pfam" id="PF05699">
    <property type="entry name" value="Dimer_Tnp_hAT"/>
    <property type="match status" value="1"/>
</dbReference>
<gene>
    <name evidence="9" type="ORF">RGQ29_007035</name>
</gene>
<evidence type="ECO:0000256" key="2">
    <source>
        <dbReference type="ARBA" id="ARBA00022723"/>
    </source>
</evidence>
<dbReference type="GO" id="GO:0003677">
    <property type="term" value="F:DNA binding"/>
    <property type="evidence" value="ECO:0007669"/>
    <property type="project" value="UniProtKB-KW"/>
</dbReference>
<dbReference type="InterPro" id="IPR003656">
    <property type="entry name" value="Znf_BED"/>
</dbReference>
<dbReference type="GO" id="GO:0008270">
    <property type="term" value="F:zinc ion binding"/>
    <property type="evidence" value="ECO:0007669"/>
    <property type="project" value="UniProtKB-KW"/>
</dbReference>
<evidence type="ECO:0000256" key="5">
    <source>
        <dbReference type="ARBA" id="ARBA00023125"/>
    </source>
</evidence>
<dbReference type="Pfam" id="PF02892">
    <property type="entry name" value="zf-BED"/>
    <property type="match status" value="1"/>
</dbReference>
<comment type="subcellular location">
    <subcellularLocation>
        <location evidence="1">Nucleus</location>
    </subcellularLocation>
</comment>
<dbReference type="EMBL" id="JAXUIC010000011">
    <property type="protein sequence ID" value="KAK4565211.1"/>
    <property type="molecule type" value="Genomic_DNA"/>
</dbReference>
<evidence type="ECO:0000256" key="1">
    <source>
        <dbReference type="ARBA" id="ARBA00004123"/>
    </source>
</evidence>
<dbReference type="SUPFAM" id="SSF53098">
    <property type="entry name" value="Ribonuclease H-like"/>
    <property type="match status" value="1"/>
</dbReference>
<dbReference type="Proteomes" id="UP001324115">
    <property type="component" value="Unassembled WGS sequence"/>
</dbReference>
<dbReference type="GO" id="GO:0046983">
    <property type="term" value="F:protein dimerization activity"/>
    <property type="evidence" value="ECO:0007669"/>
    <property type="project" value="InterPro"/>
</dbReference>
<organism evidence="9 10">
    <name type="scientific">Quercus rubra</name>
    <name type="common">Northern red oak</name>
    <name type="synonym">Quercus borealis</name>
    <dbReference type="NCBI Taxonomy" id="3512"/>
    <lineage>
        <taxon>Eukaryota</taxon>
        <taxon>Viridiplantae</taxon>
        <taxon>Streptophyta</taxon>
        <taxon>Embryophyta</taxon>
        <taxon>Tracheophyta</taxon>
        <taxon>Spermatophyta</taxon>
        <taxon>Magnoliopsida</taxon>
        <taxon>eudicotyledons</taxon>
        <taxon>Gunneridae</taxon>
        <taxon>Pentapetalae</taxon>
        <taxon>rosids</taxon>
        <taxon>fabids</taxon>
        <taxon>Fagales</taxon>
        <taxon>Fagaceae</taxon>
        <taxon>Quercus</taxon>
    </lineage>
</organism>
<keyword evidence="10" id="KW-1185">Reference proteome</keyword>
<feature type="domain" description="BED-type" evidence="8">
    <location>
        <begin position="29"/>
        <end position="86"/>
    </location>
</feature>
<protein>
    <recommendedName>
        <fullName evidence="8">BED-type domain-containing protein</fullName>
    </recommendedName>
</protein>
<accession>A0AAN7E8T0</accession>
<evidence type="ECO:0000256" key="4">
    <source>
        <dbReference type="ARBA" id="ARBA00022833"/>
    </source>
</evidence>
<dbReference type="InterPro" id="IPR008906">
    <property type="entry name" value="HATC_C_dom"/>
</dbReference>